<organism evidence="3">
    <name type="scientific">Ralstonia solanacearum</name>
    <name type="common">Pseudomonas solanacearum</name>
    <dbReference type="NCBI Taxonomy" id="305"/>
    <lineage>
        <taxon>Bacteria</taxon>
        <taxon>Pseudomonadati</taxon>
        <taxon>Pseudomonadota</taxon>
        <taxon>Betaproteobacteria</taxon>
        <taxon>Burkholderiales</taxon>
        <taxon>Burkholderiaceae</taxon>
        <taxon>Ralstonia</taxon>
        <taxon>Ralstonia solanacearum species complex</taxon>
    </lineage>
</organism>
<dbReference type="EMBL" id="LN899827">
    <property type="protein sequence ID" value="CUV48077.1"/>
    <property type="molecule type" value="Genomic_DNA"/>
</dbReference>
<dbReference type="Pfam" id="PF00589">
    <property type="entry name" value="Phage_integrase"/>
    <property type="match status" value="1"/>
</dbReference>
<dbReference type="GO" id="GO:0015074">
    <property type="term" value="P:DNA integration"/>
    <property type="evidence" value="ECO:0007669"/>
    <property type="project" value="InterPro"/>
</dbReference>
<gene>
    <name evidence="3" type="ORF">TO10_v1_1540004</name>
</gene>
<dbReference type="SUPFAM" id="SSF56349">
    <property type="entry name" value="DNA breaking-rejoining enzymes"/>
    <property type="match status" value="1"/>
</dbReference>
<dbReference type="InterPro" id="IPR011010">
    <property type="entry name" value="DNA_brk_join_enz"/>
</dbReference>
<dbReference type="GO" id="GO:0006310">
    <property type="term" value="P:DNA recombination"/>
    <property type="evidence" value="ECO:0007669"/>
    <property type="project" value="UniProtKB-KW"/>
</dbReference>
<protein>
    <submittedName>
        <fullName evidence="3">Putative integrase / recombinase protein</fullName>
    </submittedName>
</protein>
<feature type="domain" description="Tyr recombinase" evidence="2">
    <location>
        <begin position="159"/>
        <end position="388"/>
    </location>
</feature>
<evidence type="ECO:0000313" key="3">
    <source>
        <dbReference type="EMBL" id="CUV48077.1"/>
    </source>
</evidence>
<dbReference type="PROSITE" id="PS51898">
    <property type="entry name" value="TYR_RECOMBINASE"/>
    <property type="match status" value="1"/>
</dbReference>
<keyword evidence="1" id="KW-0233">DNA recombination</keyword>
<proteinExistence type="predicted"/>
<reference evidence="3" key="1">
    <citation type="submission" date="2015-10" db="EMBL/GenBank/DDBJ databases">
        <authorList>
            <person name="Gilbert D.G."/>
        </authorList>
    </citation>
    <scope>NUCLEOTIDE SEQUENCE</scope>
    <source>
        <strain evidence="3">Phyl III-seqv23</strain>
    </source>
</reference>
<sequence length="412" mass="46549">MVLQVQHPSIPKRLHGAVLVDGCSLPRYWVSVWAQLALADLAELTRLRKLYAIERLYAYADELLGAGALDDALFSLDEARLGSILEGWFVSIRNQPQITGSDQKRWRAGLDFVVAVTTWLGQGTRHANQLARLDARWQRLNLLYGQLQIQRPHRTNILRALPAVVVEAMYALLDPESDTNPFKGVRTRWRVFTAFVLMLHQGLRRGELLLLNANAIKSGLDARQQRRRYWINVSEQGRVDTDPRYSKPGIKTADSIRQVPVSELSANLVQCYVDNYRGRPDHPYLLNAQTNTPLSTESLTKLFERISTALPAAVLAELEDRTGKTSITPHDLRHTCAVVRLNQLLSQGDSMDEALQKMRTFFGWSHTSDQPANYARAVFEDRLAAVWNNVFDDRVAVLRALPPGLRDAGPTR</sequence>
<dbReference type="Gene3D" id="1.10.443.10">
    <property type="entry name" value="Intergrase catalytic core"/>
    <property type="match status" value="1"/>
</dbReference>
<name>A0A0S4WMN3_RALSL</name>
<dbReference type="InterPro" id="IPR002104">
    <property type="entry name" value="Integrase_catalytic"/>
</dbReference>
<dbReference type="GO" id="GO:0003677">
    <property type="term" value="F:DNA binding"/>
    <property type="evidence" value="ECO:0007669"/>
    <property type="project" value="InterPro"/>
</dbReference>
<dbReference type="InterPro" id="IPR013762">
    <property type="entry name" value="Integrase-like_cat_sf"/>
</dbReference>
<accession>A0A0S4WMN3</accession>
<evidence type="ECO:0000259" key="2">
    <source>
        <dbReference type="PROSITE" id="PS51898"/>
    </source>
</evidence>
<evidence type="ECO:0000256" key="1">
    <source>
        <dbReference type="ARBA" id="ARBA00023172"/>
    </source>
</evidence>
<dbReference type="AlphaFoldDB" id="A0A0S4WMN3"/>